<dbReference type="EnsemblMetazoa" id="XM_012200986.1">
    <property type="protein sequence ID" value="XP_012056376.1"/>
    <property type="gene ID" value="LOC105619468"/>
</dbReference>
<evidence type="ECO:0000256" key="11">
    <source>
        <dbReference type="ARBA" id="ARBA00045821"/>
    </source>
</evidence>
<organism evidence="15 16">
    <name type="scientific">Atta cephalotes</name>
    <name type="common">Leafcutter ant</name>
    <dbReference type="NCBI Taxonomy" id="12957"/>
    <lineage>
        <taxon>Eukaryota</taxon>
        <taxon>Metazoa</taxon>
        <taxon>Ecdysozoa</taxon>
        <taxon>Arthropoda</taxon>
        <taxon>Hexapoda</taxon>
        <taxon>Insecta</taxon>
        <taxon>Pterygota</taxon>
        <taxon>Neoptera</taxon>
        <taxon>Endopterygota</taxon>
        <taxon>Hymenoptera</taxon>
        <taxon>Apocrita</taxon>
        <taxon>Aculeata</taxon>
        <taxon>Formicoidea</taxon>
        <taxon>Formicidae</taxon>
        <taxon>Myrmicinae</taxon>
        <taxon>Atta</taxon>
    </lineage>
</organism>
<evidence type="ECO:0000256" key="3">
    <source>
        <dbReference type="ARBA" id="ARBA00019052"/>
    </source>
</evidence>
<protein>
    <recommendedName>
        <fullName evidence="3">Sex-determining region Y protein</fullName>
    </recommendedName>
    <alternativeName>
        <fullName evidence="10">Testis-determining factor</fullName>
    </alternativeName>
</protein>
<dbReference type="SMART" id="SM00398">
    <property type="entry name" value="HMG"/>
    <property type="match status" value="1"/>
</dbReference>
<dbReference type="GO" id="GO:0005516">
    <property type="term" value="F:calmodulin binding"/>
    <property type="evidence" value="ECO:0007669"/>
    <property type="project" value="UniProtKB-KW"/>
</dbReference>
<evidence type="ECO:0000256" key="6">
    <source>
        <dbReference type="ARBA" id="ARBA00022928"/>
    </source>
</evidence>
<dbReference type="Gene3D" id="1.10.30.10">
    <property type="entry name" value="High mobility group box domain"/>
    <property type="match status" value="1"/>
</dbReference>
<evidence type="ECO:0000256" key="10">
    <source>
        <dbReference type="ARBA" id="ARBA00032498"/>
    </source>
</evidence>
<dbReference type="InParanoid" id="A0A158NFR8"/>
<gene>
    <name evidence="15" type="primary">105619468</name>
</gene>
<dbReference type="InterPro" id="IPR050140">
    <property type="entry name" value="SRY-related_HMG-box_TF-like"/>
</dbReference>
<keyword evidence="5" id="KW-0112">Calmodulin-binding</keyword>
<feature type="DNA-binding region" description="HMG box" evidence="12">
    <location>
        <begin position="130"/>
        <end position="198"/>
    </location>
</feature>
<proteinExistence type="inferred from homology"/>
<evidence type="ECO:0000259" key="14">
    <source>
        <dbReference type="PROSITE" id="PS50118"/>
    </source>
</evidence>
<reference evidence="15" key="2">
    <citation type="submission" date="2016-04" db="UniProtKB">
        <authorList>
            <consortium name="EnsemblMetazoa"/>
        </authorList>
    </citation>
    <scope>IDENTIFICATION</scope>
</reference>
<keyword evidence="8" id="KW-0010">Activator</keyword>
<keyword evidence="12" id="KW-0539">Nucleus</keyword>
<evidence type="ECO:0000256" key="8">
    <source>
        <dbReference type="ARBA" id="ARBA00023159"/>
    </source>
</evidence>
<evidence type="ECO:0000256" key="1">
    <source>
        <dbReference type="ARBA" id="ARBA00004324"/>
    </source>
</evidence>
<evidence type="ECO:0000256" key="7">
    <source>
        <dbReference type="ARBA" id="ARBA00023125"/>
    </source>
</evidence>
<dbReference type="InterPro" id="IPR036910">
    <property type="entry name" value="HMG_box_dom_sf"/>
</dbReference>
<dbReference type="OrthoDB" id="6247875at2759"/>
<evidence type="ECO:0000313" key="16">
    <source>
        <dbReference type="Proteomes" id="UP000005205"/>
    </source>
</evidence>
<keyword evidence="6" id="KW-0726">Sexual differentiation</keyword>
<comment type="similarity">
    <text evidence="2">Belongs to the SRY family.</text>
</comment>
<keyword evidence="4" id="KW-0221">Differentiation</keyword>
<name>A0A158NFR8_ATTCE</name>
<dbReference type="GO" id="GO:0007548">
    <property type="term" value="P:sex differentiation"/>
    <property type="evidence" value="ECO:0007669"/>
    <property type="project" value="UniProtKB-KW"/>
</dbReference>
<evidence type="ECO:0000313" key="15">
    <source>
        <dbReference type="EnsemblMetazoa" id="XP_012056376.1"/>
    </source>
</evidence>
<keyword evidence="7 12" id="KW-0238">DNA-binding</keyword>
<evidence type="ECO:0000256" key="12">
    <source>
        <dbReference type="PROSITE-ProRule" id="PRU00267"/>
    </source>
</evidence>
<feature type="compositionally biased region" description="Basic residues" evidence="13">
    <location>
        <begin position="89"/>
        <end position="103"/>
    </location>
</feature>
<dbReference type="PANTHER" id="PTHR10270">
    <property type="entry name" value="SOX TRANSCRIPTION FACTOR"/>
    <property type="match status" value="1"/>
</dbReference>
<dbReference type="GO" id="GO:0030154">
    <property type="term" value="P:cell differentiation"/>
    <property type="evidence" value="ECO:0007669"/>
    <property type="project" value="UniProtKB-KW"/>
</dbReference>
<dbReference type="SUPFAM" id="SSF47095">
    <property type="entry name" value="HMG-box"/>
    <property type="match status" value="1"/>
</dbReference>
<dbReference type="AlphaFoldDB" id="A0A158NFR8"/>
<feature type="compositionally biased region" description="Acidic residues" evidence="13">
    <location>
        <begin position="51"/>
        <end position="61"/>
    </location>
</feature>
<keyword evidence="16" id="KW-1185">Reference proteome</keyword>
<dbReference type="Pfam" id="PF00505">
    <property type="entry name" value="HMG_box"/>
    <property type="match status" value="1"/>
</dbReference>
<evidence type="ECO:0000256" key="5">
    <source>
        <dbReference type="ARBA" id="ARBA00022860"/>
    </source>
</evidence>
<feature type="compositionally biased region" description="Basic and acidic residues" evidence="13">
    <location>
        <begin position="62"/>
        <end position="84"/>
    </location>
</feature>
<dbReference type="CDD" id="cd01389">
    <property type="entry name" value="HMG-box_ROX1-like"/>
    <property type="match status" value="1"/>
</dbReference>
<dbReference type="GO" id="GO:0016607">
    <property type="term" value="C:nuclear speck"/>
    <property type="evidence" value="ECO:0007669"/>
    <property type="project" value="UniProtKB-SubCell"/>
</dbReference>
<dbReference type="PANTHER" id="PTHR10270:SF161">
    <property type="entry name" value="SEX-DETERMINING REGION Y PROTEIN"/>
    <property type="match status" value="1"/>
</dbReference>
<evidence type="ECO:0000256" key="4">
    <source>
        <dbReference type="ARBA" id="ARBA00022782"/>
    </source>
</evidence>
<dbReference type="InterPro" id="IPR009071">
    <property type="entry name" value="HMG_box_dom"/>
</dbReference>
<sequence>MEPRERVSNFAIKDEPIEICEEKEYIRDSVDRGKVIVVVSPTETKPLASNNDDDDNDDDDKENVKIKRISSESKQSCDSREVDKIFPQQRHRTQGNRSPRRKSTNIPTLLCIDNNKLVDATSAAGVKRKIPRPANAFMLFANEWRRKLAAENPRESNKNISVRLGVFWKNMSKDIKEKYFALAREVDKEHKRKYPGMYYNL</sequence>
<evidence type="ECO:0000256" key="2">
    <source>
        <dbReference type="ARBA" id="ARBA00005998"/>
    </source>
</evidence>
<dbReference type="GO" id="GO:0001228">
    <property type="term" value="F:DNA-binding transcription activator activity, RNA polymerase II-specific"/>
    <property type="evidence" value="ECO:0007669"/>
    <property type="project" value="TreeGrafter"/>
</dbReference>
<feature type="region of interest" description="Disordered" evidence="13">
    <location>
        <begin position="40"/>
        <end position="105"/>
    </location>
</feature>
<comment type="subcellular location">
    <subcellularLocation>
        <location evidence="1">Nucleus speckle</location>
    </subcellularLocation>
</comment>
<dbReference type="Proteomes" id="UP000005205">
    <property type="component" value="Unassembled WGS sequence"/>
</dbReference>
<keyword evidence="9" id="KW-0804">Transcription</keyword>
<evidence type="ECO:0000256" key="9">
    <source>
        <dbReference type="ARBA" id="ARBA00023163"/>
    </source>
</evidence>
<dbReference type="PROSITE" id="PS50118">
    <property type="entry name" value="HMG_BOX_2"/>
    <property type="match status" value="1"/>
</dbReference>
<feature type="domain" description="HMG box" evidence="14">
    <location>
        <begin position="130"/>
        <end position="198"/>
    </location>
</feature>
<reference evidence="16" key="1">
    <citation type="journal article" date="2011" name="PLoS Genet.">
        <title>The genome sequence of the leaf-cutter ant Atta cephalotes reveals insights into its obligate symbiotic lifestyle.</title>
        <authorList>
            <person name="Suen G."/>
            <person name="Teiling C."/>
            <person name="Li L."/>
            <person name="Holt C."/>
            <person name="Abouheif E."/>
            <person name="Bornberg-Bauer E."/>
            <person name="Bouffard P."/>
            <person name="Caldera E.J."/>
            <person name="Cash E."/>
            <person name="Cavanaugh A."/>
            <person name="Denas O."/>
            <person name="Elhaik E."/>
            <person name="Fave M.J."/>
            <person name="Gadau J."/>
            <person name="Gibson J.D."/>
            <person name="Graur D."/>
            <person name="Grubbs K.J."/>
            <person name="Hagen D.E."/>
            <person name="Harkins T.T."/>
            <person name="Helmkampf M."/>
            <person name="Hu H."/>
            <person name="Johnson B.R."/>
            <person name="Kim J."/>
            <person name="Marsh S.E."/>
            <person name="Moeller J.A."/>
            <person name="Munoz-Torres M.C."/>
            <person name="Murphy M.C."/>
            <person name="Naughton M.C."/>
            <person name="Nigam S."/>
            <person name="Overson R."/>
            <person name="Rajakumar R."/>
            <person name="Reese J.T."/>
            <person name="Scott J.J."/>
            <person name="Smith C.R."/>
            <person name="Tao S."/>
            <person name="Tsutsui N.D."/>
            <person name="Viljakainen L."/>
            <person name="Wissler L."/>
            <person name="Yandell M.D."/>
            <person name="Zimmer F."/>
            <person name="Taylor J."/>
            <person name="Slater S.C."/>
            <person name="Clifton S.W."/>
            <person name="Warren W.C."/>
            <person name="Elsik C.G."/>
            <person name="Smith C.D."/>
            <person name="Weinstock G.M."/>
            <person name="Gerardo N.M."/>
            <person name="Currie C.R."/>
        </authorList>
    </citation>
    <scope>NUCLEOTIDE SEQUENCE [LARGE SCALE GENOMIC DNA]</scope>
</reference>
<dbReference type="GO" id="GO:0000978">
    <property type="term" value="F:RNA polymerase II cis-regulatory region sequence-specific DNA binding"/>
    <property type="evidence" value="ECO:0007669"/>
    <property type="project" value="TreeGrafter"/>
</dbReference>
<dbReference type="KEGG" id="acep:105619468"/>
<dbReference type="EMBL" id="ADTU01014655">
    <property type="status" value="NOT_ANNOTATED_CDS"/>
    <property type="molecule type" value="Genomic_DNA"/>
</dbReference>
<accession>A0A158NFR8</accession>
<evidence type="ECO:0000256" key="13">
    <source>
        <dbReference type="SAM" id="MobiDB-lite"/>
    </source>
</evidence>
<comment type="function">
    <text evidence="11">Transcriptional regulator that controls a genetic switch in male development. It is necessary and sufficient for initiating male sex determination by directing the development of supporting cell precursors (pre-Sertoli cells) as Sertoli rather than granulosa cells. Involved in different aspects of gene regulation including promoter activation or repression. Binds to the DNA consensus sequence 5'-[AT]AACAA[AT]-3'. SRY HMG box recognizes DNA by partial intercalation in the minor groove and promotes DNA bending. Also involved in pre-mRNA splicing. In male adult brain involved in the maintenance of motor functions of dopaminergic neurons.</text>
</comment>